<dbReference type="HOGENOM" id="CLU_002197_0_0_1"/>
<dbReference type="AlphaFoldDB" id="M7TMN7"/>
<dbReference type="Gene3D" id="2.130.10.10">
    <property type="entry name" value="YVTN repeat-like/Quinoprotein amine dehydrogenase"/>
    <property type="match status" value="2"/>
</dbReference>
<dbReference type="OrthoDB" id="2421129at2759"/>
<dbReference type="Proteomes" id="UP000012045">
    <property type="component" value="Unassembled WGS sequence"/>
</dbReference>
<evidence type="ECO:0000256" key="1">
    <source>
        <dbReference type="ARBA" id="ARBA00022574"/>
    </source>
</evidence>
<evidence type="ECO:0000256" key="2">
    <source>
        <dbReference type="ARBA" id="ARBA00022737"/>
    </source>
</evidence>
<dbReference type="InterPro" id="IPR036322">
    <property type="entry name" value="WD40_repeat_dom_sf"/>
</dbReference>
<protein>
    <submittedName>
        <fullName evidence="5">Putative wd repeat protein</fullName>
    </submittedName>
</protein>
<feature type="compositionally biased region" description="Gly residues" evidence="4">
    <location>
        <begin position="1029"/>
        <end position="1044"/>
    </location>
</feature>
<feature type="repeat" description="WD" evidence="3">
    <location>
        <begin position="61"/>
        <end position="95"/>
    </location>
</feature>
<dbReference type="PROSITE" id="PS50294">
    <property type="entry name" value="WD_REPEATS_REGION"/>
    <property type="match status" value="3"/>
</dbReference>
<feature type="compositionally biased region" description="Basic and acidic residues" evidence="4">
    <location>
        <begin position="1011"/>
        <end position="1026"/>
    </location>
</feature>
<keyword evidence="2" id="KW-0677">Repeat</keyword>
<evidence type="ECO:0000313" key="6">
    <source>
        <dbReference type="Proteomes" id="UP000012045"/>
    </source>
</evidence>
<dbReference type="Pfam" id="PF00400">
    <property type="entry name" value="WD40"/>
    <property type="match status" value="4"/>
</dbReference>
<dbReference type="CDD" id="cd17041">
    <property type="entry name" value="Ubl_WDR48"/>
    <property type="match status" value="1"/>
</dbReference>
<accession>M7TMN7</accession>
<dbReference type="GO" id="GO:0000724">
    <property type="term" value="P:double-strand break repair via homologous recombination"/>
    <property type="evidence" value="ECO:0007669"/>
    <property type="project" value="TreeGrafter"/>
</dbReference>
<dbReference type="InterPro" id="IPR019775">
    <property type="entry name" value="WD40_repeat_CS"/>
</dbReference>
<feature type="compositionally biased region" description="Basic and acidic residues" evidence="4">
    <location>
        <begin position="777"/>
        <end position="788"/>
    </location>
</feature>
<dbReference type="InterPro" id="IPR051246">
    <property type="entry name" value="WDR48"/>
</dbReference>
<dbReference type="PANTHER" id="PTHR19862">
    <property type="entry name" value="WD REPEAT-CONTAINING PROTEIN 48"/>
    <property type="match status" value="1"/>
</dbReference>
<dbReference type="SMART" id="SM00320">
    <property type="entry name" value="WD40"/>
    <property type="match status" value="6"/>
</dbReference>
<dbReference type="Pfam" id="PF11816">
    <property type="entry name" value="DUF3337"/>
    <property type="match status" value="1"/>
</dbReference>
<dbReference type="STRING" id="1290391.M7TMN7"/>
<dbReference type="InterPro" id="IPR015943">
    <property type="entry name" value="WD40/YVTN_repeat-like_dom_sf"/>
</dbReference>
<feature type="region of interest" description="Disordered" evidence="4">
    <location>
        <begin position="670"/>
        <end position="809"/>
    </location>
</feature>
<feature type="repeat" description="WD" evidence="3">
    <location>
        <begin position="129"/>
        <end position="160"/>
    </location>
</feature>
<organism evidence="5 6">
    <name type="scientific">Botryotinia fuckeliana (strain BcDW1)</name>
    <name type="common">Noble rot fungus</name>
    <name type="synonym">Botrytis cinerea</name>
    <dbReference type="NCBI Taxonomy" id="1290391"/>
    <lineage>
        <taxon>Eukaryota</taxon>
        <taxon>Fungi</taxon>
        <taxon>Dikarya</taxon>
        <taxon>Ascomycota</taxon>
        <taxon>Pezizomycotina</taxon>
        <taxon>Leotiomycetes</taxon>
        <taxon>Helotiales</taxon>
        <taxon>Sclerotiniaceae</taxon>
        <taxon>Botrytis</taxon>
    </lineage>
</organism>
<evidence type="ECO:0000256" key="4">
    <source>
        <dbReference type="SAM" id="MobiDB-lite"/>
    </source>
</evidence>
<feature type="compositionally biased region" description="Basic and acidic residues" evidence="4">
    <location>
        <begin position="736"/>
        <end position="747"/>
    </location>
</feature>
<dbReference type="PROSITE" id="PS50082">
    <property type="entry name" value="WD_REPEATS_2"/>
    <property type="match status" value="3"/>
</dbReference>
<evidence type="ECO:0000256" key="3">
    <source>
        <dbReference type="PROSITE-ProRule" id="PRU00221"/>
    </source>
</evidence>
<dbReference type="GO" id="GO:0043130">
    <property type="term" value="F:ubiquitin binding"/>
    <property type="evidence" value="ECO:0007669"/>
    <property type="project" value="TreeGrafter"/>
</dbReference>
<proteinExistence type="predicted"/>
<feature type="repeat" description="WD" evidence="3">
    <location>
        <begin position="261"/>
        <end position="302"/>
    </location>
</feature>
<dbReference type="FunFam" id="2.130.10.10:FF:001614">
    <property type="entry name" value="WD repeat protein"/>
    <property type="match status" value="1"/>
</dbReference>
<feature type="compositionally biased region" description="Polar residues" evidence="4">
    <location>
        <begin position="710"/>
        <end position="727"/>
    </location>
</feature>
<dbReference type="InterPro" id="IPR021772">
    <property type="entry name" value="WDR48/Bun107"/>
</dbReference>
<dbReference type="FunFam" id="2.130.10.10:FF:001466">
    <property type="entry name" value="WD repeat protein"/>
    <property type="match status" value="1"/>
</dbReference>
<gene>
    <name evidence="5" type="ORF">BcDW1_8993</name>
</gene>
<dbReference type="CDD" id="cd00200">
    <property type="entry name" value="WD40"/>
    <property type="match status" value="1"/>
</dbReference>
<dbReference type="PROSITE" id="PS00678">
    <property type="entry name" value="WD_REPEATS_1"/>
    <property type="match status" value="2"/>
</dbReference>
<feature type="region of interest" description="Disordered" evidence="4">
    <location>
        <begin position="101"/>
        <end position="127"/>
    </location>
</feature>
<feature type="region of interest" description="Disordered" evidence="4">
    <location>
        <begin position="621"/>
        <end position="640"/>
    </location>
</feature>
<dbReference type="PANTHER" id="PTHR19862:SF14">
    <property type="entry name" value="WD REPEAT-CONTAINING PROTEIN 48"/>
    <property type="match status" value="1"/>
</dbReference>
<evidence type="ECO:0000313" key="5">
    <source>
        <dbReference type="EMBL" id="EMR82394.1"/>
    </source>
</evidence>
<feature type="region of interest" description="Disordered" evidence="4">
    <location>
        <begin position="1011"/>
        <end position="1061"/>
    </location>
</feature>
<dbReference type="SUPFAM" id="SSF50978">
    <property type="entry name" value="WD40 repeat-like"/>
    <property type="match status" value="1"/>
</dbReference>
<reference evidence="6" key="1">
    <citation type="journal article" date="2013" name="Genome Announc.">
        <title>Draft genome sequence of Botrytis cinerea BcDW1, inoculum for noble rot of grape berries.</title>
        <authorList>
            <person name="Blanco-Ulate B."/>
            <person name="Allen G."/>
            <person name="Powell A.L."/>
            <person name="Cantu D."/>
        </authorList>
    </citation>
    <scope>NUCLEOTIDE SEQUENCE [LARGE SCALE GENOMIC DNA]</scope>
    <source>
        <strain evidence="6">BcDW1</strain>
    </source>
</reference>
<dbReference type="InterPro" id="IPR001680">
    <property type="entry name" value="WD40_rpt"/>
</dbReference>
<keyword evidence="1 3" id="KW-0853">WD repeat</keyword>
<name>M7TMN7_BOTF1</name>
<dbReference type="EMBL" id="KB708039">
    <property type="protein sequence ID" value="EMR82394.1"/>
    <property type="molecule type" value="Genomic_DNA"/>
</dbReference>
<feature type="region of interest" description="Disordered" evidence="4">
    <location>
        <begin position="397"/>
        <end position="423"/>
    </location>
</feature>
<sequence>MAMAKKARQRISYGMSTAPDFVVRDGVASILRIGYGKEQKILQKLMKLFCAIVVLPLANSPGGHRLGVNGLAVDSEQSILYSGGRDGAICAWDLNLDLRPKEPSTNNPFDDPPSSESKPKSATTFRAQTQAHTHWVNDIVLAKNNTALVSASSDLTVRVWRPLEKDSEPVTIGQHADYVKCLASPGKTANWVASGGLDRRICLWDLNGGGKQLEIEVGDEDTSEKGSVYALSTGSNILAAGGPESIVRLWDSRTGKRITKFVGHTDNVRDILINEAGDMIMTASSDQTVKVWSMTAGRCMHTLTMHNDSVWSLFSEDPSLGVFYSSDRSGLVAKTDIRGTLGELDDGVSLALAQENDGVTRVIASGEHVWTATSSSSINRWADVDTGSDIQLPEAYQRHRATSSVSKPRAASPPVTNGQPKKEIPLKSILRISNTASFPAPTVRDSDSVTNFSLVNGGGKASEPIVDQDLGVIVPIYTLPEETIEGQHGLVKHKLLNDRRRVLTLDTAGDVLLWDLLKCIPIKSFGKCHLEDVEPEVNTMEAVAPWCSLDTRTGRLAVVLEEYNCFDAEMYADELELQDDVEFREDQRINLGKWILRYIFSRLVDEQIKKDEAFRAELNESAKARREASPPSSIIIPNASVTAWDQQDTLTPRANGAHYSAMTPGMGIGVATPGLGSHLPSVSEDGGPLDKRGSQASRSSVEKPDYFGSSAITNDPPKQTVVTTSDSQDAKSPAVDTEKENNGKDSSKSFGMKFRKGMSFGTKKLGRSSSTTMDKPVVLDDSKDKATDEGSESSEAGDKPPAEKEVEDNFNGTIQKIRNEYDKQLAENPIQEVETGITPSLPPETPVLKIPGGTTVIIQEETSGGVKDLYRGSVETVGEDADLIAEKAPMWLGELLLKNKIPLKDPVKVSFILQPYQDLLPSIAGPDGNARLNANRMLRVKKILAYVAERIEPASEQPKPEVMKPEDYLDLYCYEQKLPITMSLATLRAHVWKGGADVLLYYKSNGTRTIRSERLTQENEDGERNSGDTGNGNGITGAGTGNGNGAAAPATGGGTTSFVGS</sequence>